<dbReference type="GO" id="GO:0000160">
    <property type="term" value="P:phosphorelay signal transduction system"/>
    <property type="evidence" value="ECO:0007669"/>
    <property type="project" value="UniProtKB-KW"/>
</dbReference>
<dbReference type="SMART" id="SM00448">
    <property type="entry name" value="REC"/>
    <property type="match status" value="1"/>
</dbReference>
<dbReference type="PROSITE" id="PS50110">
    <property type="entry name" value="RESPONSE_REGULATORY"/>
    <property type="match status" value="1"/>
</dbReference>
<organism evidence="4">
    <name type="scientific">hot springs metagenome</name>
    <dbReference type="NCBI Taxonomy" id="433727"/>
    <lineage>
        <taxon>unclassified sequences</taxon>
        <taxon>metagenomes</taxon>
        <taxon>ecological metagenomes</taxon>
    </lineage>
</organism>
<evidence type="ECO:0000259" key="3">
    <source>
        <dbReference type="PROSITE" id="PS50110"/>
    </source>
</evidence>
<dbReference type="Pfam" id="PF00072">
    <property type="entry name" value="Response_reg"/>
    <property type="match status" value="1"/>
</dbReference>
<evidence type="ECO:0000313" key="4">
    <source>
        <dbReference type="EMBL" id="GER93242.1"/>
    </source>
</evidence>
<keyword evidence="1" id="KW-0597">Phosphoprotein</keyword>
<evidence type="ECO:0000256" key="1">
    <source>
        <dbReference type="ARBA" id="ARBA00022553"/>
    </source>
</evidence>
<dbReference type="PANTHER" id="PTHR45339:SF1">
    <property type="entry name" value="HYBRID SIGNAL TRANSDUCTION HISTIDINE KINASE J"/>
    <property type="match status" value="1"/>
</dbReference>
<comment type="caution">
    <text evidence="4">The sequence shown here is derived from an EMBL/GenBank/DDBJ whole genome shotgun (WGS) entry which is preliminary data.</text>
</comment>
<dbReference type="EMBL" id="BLAB01000001">
    <property type="protein sequence ID" value="GER93242.1"/>
    <property type="molecule type" value="Genomic_DNA"/>
</dbReference>
<keyword evidence="2" id="KW-0902">Two-component regulatory system</keyword>
<dbReference type="AlphaFoldDB" id="A0A5J4L1X0"/>
<accession>A0A5J4L1X0</accession>
<dbReference type="InterPro" id="IPR001789">
    <property type="entry name" value="Sig_transdc_resp-reg_receiver"/>
</dbReference>
<dbReference type="SUPFAM" id="SSF52172">
    <property type="entry name" value="CheY-like"/>
    <property type="match status" value="1"/>
</dbReference>
<protein>
    <submittedName>
        <fullName evidence="4">Response regulator</fullName>
    </submittedName>
</protein>
<dbReference type="Gene3D" id="3.40.50.2300">
    <property type="match status" value="1"/>
</dbReference>
<dbReference type="PANTHER" id="PTHR45339">
    <property type="entry name" value="HYBRID SIGNAL TRANSDUCTION HISTIDINE KINASE J"/>
    <property type="match status" value="1"/>
</dbReference>
<feature type="domain" description="Response regulatory" evidence="3">
    <location>
        <begin position="7"/>
        <end position="123"/>
    </location>
</feature>
<gene>
    <name evidence="4" type="ORF">A45J_0978</name>
</gene>
<evidence type="ECO:0000256" key="2">
    <source>
        <dbReference type="ARBA" id="ARBA00023012"/>
    </source>
</evidence>
<name>A0A5J4L1X0_9ZZZZ</name>
<sequence>MITSKKRILVVEDNQVNLELFTDLLHVGGYECLYTTKGEEVLDIAKREKPALVLLDIQLPGVDGLTVNKILKSNEETKNIKVVALTAYAMKGDKEMFLEQGFDGYISKPVKMKEFLSAIEEYLSA</sequence>
<reference evidence="4" key="1">
    <citation type="submission" date="2019-10" db="EMBL/GenBank/DDBJ databases">
        <title>Metagenomic sequencing of thiosulfate-disproportionating enrichment culture.</title>
        <authorList>
            <person name="Umezawa K."/>
            <person name="Kojima H."/>
            <person name="Fukui M."/>
        </authorList>
    </citation>
    <scope>NUCLEOTIDE SEQUENCE</scope>
    <source>
        <strain evidence="4">45J</strain>
    </source>
</reference>
<dbReference type="InterPro" id="IPR011006">
    <property type="entry name" value="CheY-like_superfamily"/>
</dbReference>
<proteinExistence type="predicted"/>